<reference evidence="1 2" key="1">
    <citation type="submission" date="2020-08" db="EMBL/GenBank/DDBJ databases">
        <title>Genome sequence of Pedobacter roseus KACC 11594T.</title>
        <authorList>
            <person name="Hyun D.-W."/>
            <person name="Bae J.-W."/>
        </authorList>
    </citation>
    <scope>NUCLEOTIDE SEQUENCE [LARGE SCALE GENOMIC DNA]</scope>
    <source>
        <strain evidence="1 2">KACC 11594</strain>
    </source>
</reference>
<dbReference type="Proteomes" id="UP000515806">
    <property type="component" value="Chromosome"/>
</dbReference>
<protein>
    <submittedName>
        <fullName evidence="1">Uncharacterized protein</fullName>
    </submittedName>
</protein>
<dbReference type="AlphaFoldDB" id="A0A7G9QGY4"/>
<gene>
    <name evidence="1" type="ORF">H9L23_00370</name>
</gene>
<dbReference type="KEGG" id="proe:H9L23_00370"/>
<evidence type="ECO:0000313" key="1">
    <source>
        <dbReference type="EMBL" id="QNN42609.1"/>
    </source>
</evidence>
<sequence>MKNILFYAAILITFTCSAQKIKVQNLKLVSYDITSSKNLEINSYSTIDQYGRLNIFVNGNHGPAYYAAQLSDDEIEAVNKLTAKDLQSFVKTKKLSAGMHYAGDRDFISFNKSKNQNKMCFIEPFMTEEFNDVINMLHDKIYKQDDSTKIKKFKIDFINIKAELYMQGKIDNFLPKKELPPSR</sequence>
<evidence type="ECO:0000313" key="2">
    <source>
        <dbReference type="Proteomes" id="UP000515806"/>
    </source>
</evidence>
<keyword evidence="2" id="KW-1185">Reference proteome</keyword>
<dbReference type="EMBL" id="CP060723">
    <property type="protein sequence ID" value="QNN42609.1"/>
    <property type="molecule type" value="Genomic_DNA"/>
</dbReference>
<proteinExistence type="predicted"/>
<name>A0A7G9QGY4_9SPHI</name>
<organism evidence="1 2">
    <name type="scientific">Pedobacter roseus</name>
    <dbReference type="NCBI Taxonomy" id="336820"/>
    <lineage>
        <taxon>Bacteria</taxon>
        <taxon>Pseudomonadati</taxon>
        <taxon>Bacteroidota</taxon>
        <taxon>Sphingobacteriia</taxon>
        <taxon>Sphingobacteriales</taxon>
        <taxon>Sphingobacteriaceae</taxon>
        <taxon>Pedobacter</taxon>
    </lineage>
</organism>
<dbReference type="RefSeq" id="WP_187593116.1">
    <property type="nucleotide sequence ID" value="NZ_CP060723.1"/>
</dbReference>
<accession>A0A7G9QGY4</accession>